<evidence type="ECO:0000256" key="1">
    <source>
        <dbReference type="ARBA" id="ARBA00022741"/>
    </source>
</evidence>
<dbReference type="InterPro" id="IPR027417">
    <property type="entry name" value="P-loop_NTPase"/>
</dbReference>
<dbReference type="PROSITE" id="PS51417">
    <property type="entry name" value="ARF"/>
    <property type="match status" value="1"/>
</dbReference>
<evidence type="ECO:0000256" key="6">
    <source>
        <dbReference type="SAM" id="MobiDB-lite"/>
    </source>
</evidence>
<gene>
    <name evidence="7" type="ORF">AB6A40_001851</name>
</gene>
<proteinExistence type="predicted"/>
<feature type="region of interest" description="Disordered" evidence="6">
    <location>
        <begin position="295"/>
        <end position="374"/>
    </location>
</feature>
<keyword evidence="8" id="KW-1185">Reference proteome</keyword>
<evidence type="ECO:0008006" key="9">
    <source>
        <dbReference type="Google" id="ProtNLM"/>
    </source>
</evidence>
<feature type="compositionally biased region" description="Polar residues" evidence="6">
    <location>
        <begin position="318"/>
        <end position="332"/>
    </location>
</feature>
<dbReference type="SMART" id="SM00178">
    <property type="entry name" value="SAR"/>
    <property type="match status" value="1"/>
</dbReference>
<evidence type="ECO:0000256" key="3">
    <source>
        <dbReference type="PIRSR" id="PIRSR606689-1"/>
    </source>
</evidence>
<keyword evidence="1 3" id="KW-0547">Nucleotide-binding</keyword>
<feature type="binding site" evidence="4">
    <location>
        <position position="38"/>
    </location>
    <ligand>
        <name>Mg(2+)</name>
        <dbReference type="ChEBI" id="CHEBI:18420"/>
    </ligand>
</feature>
<dbReference type="InterPro" id="IPR006689">
    <property type="entry name" value="Small_GTPase_ARF/SAR"/>
</dbReference>
<name>A0ABD6EF40_9BILA</name>
<evidence type="ECO:0000313" key="8">
    <source>
        <dbReference type="Proteomes" id="UP001608902"/>
    </source>
</evidence>
<reference evidence="7 8" key="1">
    <citation type="submission" date="2024-08" db="EMBL/GenBank/DDBJ databases">
        <title>Gnathostoma spinigerum genome.</title>
        <authorList>
            <person name="Gonzalez-Bertolin B."/>
            <person name="Monzon S."/>
            <person name="Zaballos A."/>
            <person name="Jimenez P."/>
            <person name="Dekumyoy P."/>
            <person name="Varona S."/>
            <person name="Cuesta I."/>
            <person name="Sumanam S."/>
            <person name="Adisakwattana P."/>
            <person name="Gasser R.B."/>
            <person name="Hernandez-Gonzalez A."/>
            <person name="Young N.D."/>
            <person name="Perteguer M.J."/>
        </authorList>
    </citation>
    <scope>NUCLEOTIDE SEQUENCE [LARGE SCALE GENOMIC DNA]</scope>
    <source>
        <strain evidence="7">AL3</strain>
        <tissue evidence="7">Liver</tissue>
    </source>
</reference>
<dbReference type="Proteomes" id="UP001608902">
    <property type="component" value="Unassembled WGS sequence"/>
</dbReference>
<protein>
    <recommendedName>
        <fullName evidence="9">ADP-ribosylation factor-like protein 13B</fullName>
    </recommendedName>
</protein>
<dbReference type="AlphaFoldDB" id="A0ABD6EF40"/>
<keyword evidence="4" id="KW-0460">Magnesium</keyword>
<dbReference type="Pfam" id="PF00025">
    <property type="entry name" value="Arf"/>
    <property type="match status" value="1"/>
</dbReference>
<dbReference type="SUPFAM" id="SSF52540">
    <property type="entry name" value="P-loop containing nucleoside triphosphate hydrolases"/>
    <property type="match status" value="1"/>
</dbReference>
<dbReference type="InterPro" id="IPR051995">
    <property type="entry name" value="Ciliary_GTPase"/>
</dbReference>
<dbReference type="Gene3D" id="3.40.50.300">
    <property type="entry name" value="P-loop containing nucleotide triphosphate hydrolases"/>
    <property type="match status" value="1"/>
</dbReference>
<feature type="coiled-coil region" evidence="5">
    <location>
        <begin position="190"/>
        <end position="233"/>
    </location>
</feature>
<feature type="binding site" evidence="3">
    <location>
        <begin position="133"/>
        <end position="136"/>
    </location>
    <ligand>
        <name>GTP</name>
        <dbReference type="ChEBI" id="CHEBI:37565"/>
    </ligand>
</feature>
<feature type="binding site" evidence="3">
    <location>
        <position position="77"/>
    </location>
    <ligand>
        <name>GTP</name>
        <dbReference type="ChEBI" id="CHEBI:37565"/>
    </ligand>
</feature>
<dbReference type="PRINTS" id="PR00328">
    <property type="entry name" value="SAR1GTPBP"/>
</dbReference>
<organism evidence="7 8">
    <name type="scientific">Gnathostoma spinigerum</name>
    <dbReference type="NCBI Taxonomy" id="75299"/>
    <lineage>
        <taxon>Eukaryota</taxon>
        <taxon>Metazoa</taxon>
        <taxon>Ecdysozoa</taxon>
        <taxon>Nematoda</taxon>
        <taxon>Chromadorea</taxon>
        <taxon>Rhabditida</taxon>
        <taxon>Spirurina</taxon>
        <taxon>Gnathostomatomorpha</taxon>
        <taxon>Gnathostomatoidea</taxon>
        <taxon>Gnathostomatidae</taxon>
        <taxon>Gnathostoma</taxon>
    </lineage>
</organism>
<feature type="region of interest" description="Disordered" evidence="6">
    <location>
        <begin position="233"/>
        <end position="269"/>
    </location>
</feature>
<evidence type="ECO:0000256" key="2">
    <source>
        <dbReference type="ARBA" id="ARBA00023134"/>
    </source>
</evidence>
<sequence length="374" mass="41799">MGNCVGGFKSQAKRTSVCFRRKKKVTLCVLGIDGAGKTTITRALESGDLNDIFPTNGFSVSHFRCNRTDITMYDVGGGERIRAIWSNYYAEVFGIIYVIDGSNAQRLNETGDVLKEVIADKNLEQKPLLILLNKRDRPGVINEIELTDRLNLHQLARQHNATIRIEICTANRGTGKNMDPAIKDGIYWLLDNINYRYDELNKRVKDALKELKAKQDEDRLRRQQAVVEAAKKADQMDSNEEVAAKVDVPTKKTQTTDGNRPPSPVQKRANLPKIFVKFANNRVAPLSSRSLDIGSSFTSDQDASTSCPPRPSRLPPLNTSESSVPNNLQNAQALKDPFIFTKKPRSSPRSGSTQLTVPPIMPITKYRRHRTSST</sequence>
<dbReference type="EMBL" id="JBGFUD010000737">
    <property type="protein sequence ID" value="MFH4975142.1"/>
    <property type="molecule type" value="Genomic_DNA"/>
</dbReference>
<dbReference type="PANTHER" id="PTHR46090">
    <property type="entry name" value="ADP-RIBOSYLATION FACTOR-LIKE PROTEIN 13B"/>
    <property type="match status" value="1"/>
</dbReference>
<keyword evidence="5" id="KW-0175">Coiled coil</keyword>
<feature type="compositionally biased region" description="Polar residues" evidence="6">
    <location>
        <begin position="295"/>
        <end position="305"/>
    </location>
</feature>
<dbReference type="SMART" id="SM00177">
    <property type="entry name" value="ARF"/>
    <property type="match status" value="1"/>
</dbReference>
<evidence type="ECO:0000256" key="5">
    <source>
        <dbReference type="SAM" id="Coils"/>
    </source>
</evidence>
<evidence type="ECO:0000256" key="4">
    <source>
        <dbReference type="PIRSR" id="PIRSR606689-2"/>
    </source>
</evidence>
<feature type="binding site" evidence="3">
    <location>
        <begin position="31"/>
        <end position="38"/>
    </location>
    <ligand>
        <name>GTP</name>
        <dbReference type="ChEBI" id="CHEBI:37565"/>
    </ligand>
</feature>
<feature type="binding site" evidence="4">
    <location>
        <position position="55"/>
    </location>
    <ligand>
        <name>Mg(2+)</name>
        <dbReference type="ChEBI" id="CHEBI:18420"/>
    </ligand>
</feature>
<keyword evidence="4" id="KW-0479">Metal-binding</keyword>
<comment type="caution">
    <text evidence="7">The sequence shown here is derived from an EMBL/GenBank/DDBJ whole genome shotgun (WGS) entry which is preliminary data.</text>
</comment>
<keyword evidence="2 3" id="KW-0342">GTP-binding</keyword>
<dbReference type="GO" id="GO:0005525">
    <property type="term" value="F:GTP binding"/>
    <property type="evidence" value="ECO:0007669"/>
    <property type="project" value="UniProtKB-KW"/>
</dbReference>
<accession>A0ABD6EF40</accession>
<feature type="compositionally biased region" description="Polar residues" evidence="6">
    <location>
        <begin position="347"/>
        <end position="356"/>
    </location>
</feature>
<dbReference type="PANTHER" id="PTHR46090:SF2">
    <property type="entry name" value="ADP-RIBOSYLATION FACTOR-LIKE PROTEIN 13B"/>
    <property type="match status" value="1"/>
</dbReference>
<feature type="compositionally biased region" description="Basic residues" evidence="6">
    <location>
        <begin position="365"/>
        <end position="374"/>
    </location>
</feature>
<evidence type="ECO:0000313" key="7">
    <source>
        <dbReference type="EMBL" id="MFH4975142.1"/>
    </source>
</evidence>